<dbReference type="EMBL" id="KI925466">
    <property type="protein sequence ID" value="ETW75418.1"/>
    <property type="molecule type" value="Genomic_DNA"/>
</dbReference>
<comment type="function">
    <text evidence="4">Esterase involved in the hydrolysis of xylan, a major structural heterogeneous polysaccharide found in plant biomass representing the second most abundant polysaccharide in the biosphere, after cellulose.</text>
</comment>
<dbReference type="Gene3D" id="3.40.50.1820">
    <property type="entry name" value="alpha/beta hydrolase"/>
    <property type="match status" value="1"/>
</dbReference>
<dbReference type="OrthoDB" id="2425929at2759"/>
<dbReference type="Pfam" id="PF10503">
    <property type="entry name" value="Esterase_PHB"/>
    <property type="match status" value="1"/>
</dbReference>
<dbReference type="GeneID" id="20668593"/>
<evidence type="ECO:0000256" key="2">
    <source>
        <dbReference type="ARBA" id="ARBA00022729"/>
    </source>
</evidence>
<dbReference type="eggNOG" id="ENOG502QTDU">
    <property type="taxonomic scope" value="Eukaryota"/>
</dbReference>
<dbReference type="GO" id="GO:0052689">
    <property type="term" value="F:carboxylic ester hydrolase activity"/>
    <property type="evidence" value="ECO:0007669"/>
    <property type="project" value="UniProtKB-KW"/>
</dbReference>
<dbReference type="InterPro" id="IPR010126">
    <property type="entry name" value="Esterase_phb"/>
</dbReference>
<dbReference type="Pfam" id="PF00734">
    <property type="entry name" value="CBM_1"/>
    <property type="match status" value="1"/>
</dbReference>
<dbReference type="GO" id="GO:0030248">
    <property type="term" value="F:cellulose binding"/>
    <property type="evidence" value="ECO:0007669"/>
    <property type="project" value="InterPro"/>
</dbReference>
<dbReference type="InParanoid" id="W4JPG0"/>
<keyword evidence="7" id="KW-1185">Reference proteome</keyword>
<dbReference type="KEGG" id="hir:HETIRDRAFT_181227"/>
<evidence type="ECO:0000256" key="3">
    <source>
        <dbReference type="ARBA" id="ARBA00022801"/>
    </source>
</evidence>
<evidence type="ECO:0000313" key="7">
    <source>
        <dbReference type="Proteomes" id="UP000030671"/>
    </source>
</evidence>
<comment type="similarity">
    <text evidence="4">Belongs to the carbohydrate esterase 1 (CE1) family.</text>
</comment>
<dbReference type="GO" id="GO:0005576">
    <property type="term" value="C:extracellular region"/>
    <property type="evidence" value="ECO:0007669"/>
    <property type="project" value="UniProtKB-SubCell"/>
</dbReference>
<name>W4JPG0_HETIT</name>
<evidence type="ECO:0000256" key="4">
    <source>
        <dbReference type="RuleBase" id="RU367147"/>
    </source>
</evidence>
<keyword evidence="4" id="KW-0624">Polysaccharide degradation</keyword>
<keyword evidence="4" id="KW-0119">Carbohydrate metabolism</keyword>
<keyword evidence="2 4" id="KW-0732">Signal</keyword>
<keyword evidence="1 4" id="KW-0719">Serine esterase</keyword>
<gene>
    <name evidence="6" type="primary">axe1</name>
    <name evidence="6" type="ORF">HETIRDRAFT_181227</name>
</gene>
<organism evidence="6 7">
    <name type="scientific">Heterobasidion irregulare (strain TC 32-1)</name>
    <dbReference type="NCBI Taxonomy" id="747525"/>
    <lineage>
        <taxon>Eukaryota</taxon>
        <taxon>Fungi</taxon>
        <taxon>Dikarya</taxon>
        <taxon>Basidiomycota</taxon>
        <taxon>Agaricomycotina</taxon>
        <taxon>Agaricomycetes</taxon>
        <taxon>Russulales</taxon>
        <taxon>Bondarzewiaceae</taxon>
        <taxon>Heterobasidion</taxon>
        <taxon>Heterobasidion annosum species complex</taxon>
    </lineage>
</organism>
<accession>W4JPG0</accession>
<keyword evidence="4" id="KW-0964">Secreted</keyword>
<dbReference type="PROSITE" id="PS00562">
    <property type="entry name" value="CBM1_1"/>
    <property type="match status" value="1"/>
</dbReference>
<dbReference type="NCBIfam" id="TIGR01840">
    <property type="entry name" value="esterase_phb"/>
    <property type="match status" value="1"/>
</dbReference>
<dbReference type="PANTHER" id="PTHR43037">
    <property type="entry name" value="UNNAMED PRODUCT-RELATED"/>
    <property type="match status" value="1"/>
</dbReference>
<evidence type="ECO:0000256" key="1">
    <source>
        <dbReference type="ARBA" id="ARBA00022487"/>
    </source>
</evidence>
<dbReference type="InterPro" id="IPR000254">
    <property type="entry name" value="CBD"/>
</dbReference>
<dbReference type="SMART" id="SM00236">
    <property type="entry name" value="fCBD"/>
    <property type="match status" value="1"/>
</dbReference>
<dbReference type="RefSeq" id="XP_009552838.1">
    <property type="nucleotide sequence ID" value="XM_009554543.1"/>
</dbReference>
<dbReference type="EC" id="3.1.1.-" evidence="4"/>
<sequence length="356" mass="36464">MLLTALLTLGTTHLSSTGLVAGAAGALQQVMSFGANPTNVGMFVYKPAQLASPTPLIVAMHFCTGTAQIFFSGTQFANLADTHGFIVVYPNAPDSGGCWDVHTNATLTHDAGGDSLGIASMVRYAIASYGVDPQLVFMTGSSSGAMMTNVLAGAYPDLFQAGVAFSGVPYSCFSGPTLWNSACADGDIIMTPQQWGTLALSGYPGYTGARPRMQLWHGTADTTLFYPNFGEEIKQWTDIFGVSQTPTSMLNNSPAAPWTRTSYGANVMGLSGAGVGHPAPVNEAETLAWFGIAAITPGSGGGGSGSTTSAPTATTTAAGATQTHYGQCGGVGWSGPTACASGFTCKAANDYYSQCL</sequence>
<dbReference type="GO" id="GO:0045493">
    <property type="term" value="P:xylan catabolic process"/>
    <property type="evidence" value="ECO:0007669"/>
    <property type="project" value="UniProtKB-UniRule"/>
</dbReference>
<protein>
    <recommendedName>
        <fullName evidence="4">Carboxylic ester hydrolase</fullName>
        <ecNumber evidence="4">3.1.1.-</ecNumber>
    </recommendedName>
</protein>
<keyword evidence="3 4" id="KW-0378">Hydrolase</keyword>
<dbReference type="InterPro" id="IPR029058">
    <property type="entry name" value="AB_hydrolase_fold"/>
</dbReference>
<reference evidence="6 7" key="1">
    <citation type="journal article" date="2012" name="New Phytol.">
        <title>Insight into trade-off between wood decay and parasitism from the genome of a fungal forest pathogen.</title>
        <authorList>
            <person name="Olson A."/>
            <person name="Aerts A."/>
            <person name="Asiegbu F."/>
            <person name="Belbahri L."/>
            <person name="Bouzid O."/>
            <person name="Broberg A."/>
            <person name="Canback B."/>
            <person name="Coutinho P.M."/>
            <person name="Cullen D."/>
            <person name="Dalman K."/>
            <person name="Deflorio G."/>
            <person name="van Diepen L.T."/>
            <person name="Dunand C."/>
            <person name="Duplessis S."/>
            <person name="Durling M."/>
            <person name="Gonthier P."/>
            <person name="Grimwood J."/>
            <person name="Fossdal C.G."/>
            <person name="Hansson D."/>
            <person name="Henrissat B."/>
            <person name="Hietala A."/>
            <person name="Himmelstrand K."/>
            <person name="Hoffmeister D."/>
            <person name="Hogberg N."/>
            <person name="James T.Y."/>
            <person name="Karlsson M."/>
            <person name="Kohler A."/>
            <person name="Kues U."/>
            <person name="Lee Y.H."/>
            <person name="Lin Y.C."/>
            <person name="Lind M."/>
            <person name="Lindquist E."/>
            <person name="Lombard V."/>
            <person name="Lucas S."/>
            <person name="Lunden K."/>
            <person name="Morin E."/>
            <person name="Murat C."/>
            <person name="Park J."/>
            <person name="Raffaello T."/>
            <person name="Rouze P."/>
            <person name="Salamov A."/>
            <person name="Schmutz J."/>
            <person name="Solheim H."/>
            <person name="Stahlberg J."/>
            <person name="Velez H."/>
            <person name="de Vries R.P."/>
            <person name="Wiebenga A."/>
            <person name="Woodward S."/>
            <person name="Yakovlev I."/>
            <person name="Garbelotto M."/>
            <person name="Martin F."/>
            <person name="Grigoriev I.V."/>
            <person name="Stenlid J."/>
        </authorList>
    </citation>
    <scope>NUCLEOTIDE SEQUENCE [LARGE SCALE GENOMIC DNA]</scope>
    <source>
        <strain evidence="6 7">TC 32-1</strain>
    </source>
</reference>
<dbReference type="HOGENOM" id="CLU_027551_1_1_1"/>
<evidence type="ECO:0000313" key="6">
    <source>
        <dbReference type="EMBL" id="ETW75418.1"/>
    </source>
</evidence>
<dbReference type="PROSITE" id="PS51164">
    <property type="entry name" value="CBM1_2"/>
    <property type="match status" value="1"/>
</dbReference>
<dbReference type="AlphaFoldDB" id="W4JPG0"/>
<feature type="domain" description="CBM1" evidence="5">
    <location>
        <begin position="320"/>
        <end position="356"/>
    </location>
</feature>
<feature type="signal peptide" evidence="4">
    <location>
        <begin position="1"/>
        <end position="17"/>
    </location>
</feature>
<dbReference type="SUPFAM" id="SSF53474">
    <property type="entry name" value="alpha/beta-Hydrolases"/>
    <property type="match status" value="2"/>
</dbReference>
<proteinExistence type="inferred from homology"/>
<dbReference type="Proteomes" id="UP000030671">
    <property type="component" value="Unassembled WGS sequence"/>
</dbReference>
<evidence type="ECO:0000259" key="5">
    <source>
        <dbReference type="PROSITE" id="PS51164"/>
    </source>
</evidence>
<feature type="chain" id="PRO_5029039118" description="Carboxylic ester hydrolase" evidence="4">
    <location>
        <begin position="18"/>
        <end position="356"/>
    </location>
</feature>
<comment type="subcellular location">
    <subcellularLocation>
        <location evidence="4">Secreted</location>
    </subcellularLocation>
</comment>
<dbReference type="PANTHER" id="PTHR43037:SF5">
    <property type="entry name" value="FERULOYL ESTERASE"/>
    <property type="match status" value="1"/>
</dbReference>
<dbReference type="InterPro" id="IPR050955">
    <property type="entry name" value="Plant_Biomass_Hydrol_Est"/>
</dbReference>